<keyword evidence="2" id="KW-1185">Reference proteome</keyword>
<dbReference type="EMBL" id="JAHRIP010040171">
    <property type="protein sequence ID" value="MEQ2296531.1"/>
    <property type="molecule type" value="Genomic_DNA"/>
</dbReference>
<comment type="caution">
    <text evidence="1">The sequence shown here is derived from an EMBL/GenBank/DDBJ whole genome shotgun (WGS) entry which is preliminary data.</text>
</comment>
<evidence type="ECO:0000313" key="1">
    <source>
        <dbReference type="EMBL" id="MEQ2296531.1"/>
    </source>
</evidence>
<accession>A0ABV0YRY0</accession>
<gene>
    <name evidence="1" type="ORF">AMECASPLE_025685</name>
</gene>
<proteinExistence type="predicted"/>
<name>A0ABV0YRY0_9TELE</name>
<organism evidence="1 2">
    <name type="scientific">Ameca splendens</name>
    <dbReference type="NCBI Taxonomy" id="208324"/>
    <lineage>
        <taxon>Eukaryota</taxon>
        <taxon>Metazoa</taxon>
        <taxon>Chordata</taxon>
        <taxon>Craniata</taxon>
        <taxon>Vertebrata</taxon>
        <taxon>Euteleostomi</taxon>
        <taxon>Actinopterygii</taxon>
        <taxon>Neopterygii</taxon>
        <taxon>Teleostei</taxon>
        <taxon>Neoteleostei</taxon>
        <taxon>Acanthomorphata</taxon>
        <taxon>Ovalentaria</taxon>
        <taxon>Atherinomorphae</taxon>
        <taxon>Cyprinodontiformes</taxon>
        <taxon>Goodeidae</taxon>
        <taxon>Ameca</taxon>
    </lineage>
</organism>
<reference evidence="1 2" key="1">
    <citation type="submission" date="2021-06" db="EMBL/GenBank/DDBJ databases">
        <authorList>
            <person name="Palmer J.M."/>
        </authorList>
    </citation>
    <scope>NUCLEOTIDE SEQUENCE [LARGE SCALE GENOMIC DNA]</scope>
    <source>
        <strain evidence="1 2">AS_MEX2019</strain>
        <tissue evidence="1">Muscle</tissue>
    </source>
</reference>
<protein>
    <submittedName>
        <fullName evidence="1">Uncharacterized protein</fullName>
    </submittedName>
</protein>
<evidence type="ECO:0000313" key="2">
    <source>
        <dbReference type="Proteomes" id="UP001469553"/>
    </source>
</evidence>
<dbReference type="Proteomes" id="UP001469553">
    <property type="component" value="Unassembled WGS sequence"/>
</dbReference>
<sequence length="106" mass="11586">MVSQKNDDMRFGRIVMKNRQHMPLLVNGNTTGFVWSKMVNGLHLCSALSSPRSPKCFTIVSHPPIHTLTVVGYIIATAALGHTDRSRAAIQLVPPGPLTTISRHEG</sequence>